<dbReference type="EMBL" id="JACJSI010000142">
    <property type="protein sequence ID" value="MBD2534205.1"/>
    <property type="molecule type" value="Genomic_DNA"/>
</dbReference>
<evidence type="ECO:0000256" key="1">
    <source>
        <dbReference type="ARBA" id="ARBA00023067"/>
    </source>
</evidence>
<reference evidence="5 6" key="1">
    <citation type="journal article" date="2020" name="ISME J.">
        <title>Comparative genomics reveals insights into cyanobacterial evolution and habitat adaptation.</title>
        <authorList>
            <person name="Chen M.Y."/>
            <person name="Teng W.K."/>
            <person name="Zhao L."/>
            <person name="Hu C.X."/>
            <person name="Zhou Y.K."/>
            <person name="Han B.P."/>
            <person name="Song L.R."/>
            <person name="Shu W.S."/>
        </authorList>
    </citation>
    <scope>NUCLEOTIDE SEQUENCE [LARGE SCALE GENOMIC DNA]</scope>
    <source>
        <strain evidence="5 6">FACHB-838</strain>
    </source>
</reference>
<evidence type="ECO:0000256" key="3">
    <source>
        <dbReference type="RuleBase" id="RU003939"/>
    </source>
</evidence>
<dbReference type="Gene3D" id="4.10.520.10">
    <property type="entry name" value="IHF-like DNA-binding proteins"/>
    <property type="match status" value="1"/>
</dbReference>
<comment type="caution">
    <text evidence="5">The sequence shown here is derived from an EMBL/GenBank/DDBJ whole genome shotgun (WGS) entry which is preliminary data.</text>
</comment>
<evidence type="ECO:0000256" key="4">
    <source>
        <dbReference type="SAM" id="MobiDB-lite"/>
    </source>
</evidence>
<dbReference type="InterPro" id="IPR010992">
    <property type="entry name" value="IHF-like_DNA-bd_dom_sf"/>
</dbReference>
<dbReference type="PANTHER" id="PTHR33175">
    <property type="entry name" value="DNA-BINDING PROTEIN HU"/>
    <property type="match status" value="1"/>
</dbReference>
<dbReference type="RefSeq" id="WP_190944720.1">
    <property type="nucleotide sequence ID" value="NZ_JACJSI010000142.1"/>
</dbReference>
<dbReference type="SMART" id="SM00411">
    <property type="entry name" value="BHL"/>
    <property type="match status" value="1"/>
</dbReference>
<dbReference type="InterPro" id="IPR000119">
    <property type="entry name" value="Hist_DNA-bd"/>
</dbReference>
<evidence type="ECO:0000256" key="2">
    <source>
        <dbReference type="ARBA" id="ARBA00023125"/>
    </source>
</evidence>
<evidence type="ECO:0000313" key="5">
    <source>
        <dbReference type="EMBL" id="MBD2534205.1"/>
    </source>
</evidence>
<dbReference type="PROSITE" id="PS00045">
    <property type="entry name" value="HISTONE_LIKE"/>
    <property type="match status" value="1"/>
</dbReference>
<feature type="region of interest" description="Disordered" evidence="4">
    <location>
        <begin position="51"/>
        <end position="72"/>
    </location>
</feature>
<dbReference type="InterPro" id="IPR020816">
    <property type="entry name" value="Histone-like_DNA-bd_CS"/>
</dbReference>
<accession>A0ABR8DXZ9</accession>
<feature type="compositionally biased region" description="Basic and acidic residues" evidence="4">
    <location>
        <begin position="51"/>
        <end position="64"/>
    </location>
</feature>
<comment type="similarity">
    <text evidence="3">Belongs to the bacterial histone-like protein family.</text>
</comment>
<dbReference type="GO" id="GO:0003677">
    <property type="term" value="F:DNA binding"/>
    <property type="evidence" value="ECO:0007669"/>
    <property type="project" value="UniProtKB-KW"/>
</dbReference>
<organism evidence="5 6">
    <name type="scientific">Nostoc flagelliforme FACHB-838</name>
    <dbReference type="NCBI Taxonomy" id="2692904"/>
    <lineage>
        <taxon>Bacteria</taxon>
        <taxon>Bacillati</taxon>
        <taxon>Cyanobacteriota</taxon>
        <taxon>Cyanophyceae</taxon>
        <taxon>Nostocales</taxon>
        <taxon>Nostocaceae</taxon>
        <taxon>Nostoc</taxon>
    </lineage>
</organism>
<dbReference type="CDD" id="cd13831">
    <property type="entry name" value="HU"/>
    <property type="match status" value="1"/>
</dbReference>
<keyword evidence="1" id="KW-0226">DNA condensation</keyword>
<evidence type="ECO:0000313" key="6">
    <source>
        <dbReference type="Proteomes" id="UP000623440"/>
    </source>
</evidence>
<dbReference type="PRINTS" id="PR01727">
    <property type="entry name" value="DNABINDINGHU"/>
</dbReference>
<keyword evidence="6" id="KW-1185">Reference proteome</keyword>
<protein>
    <submittedName>
        <fullName evidence="5">HU family DNA-binding protein</fullName>
    </submittedName>
</protein>
<dbReference type="PANTHER" id="PTHR33175:SF3">
    <property type="entry name" value="DNA-BINDING PROTEIN HU-BETA"/>
    <property type="match status" value="1"/>
</dbReference>
<dbReference type="Pfam" id="PF00216">
    <property type="entry name" value="Bac_DNA_binding"/>
    <property type="match status" value="1"/>
</dbReference>
<dbReference type="Proteomes" id="UP000623440">
    <property type="component" value="Unassembled WGS sequence"/>
</dbReference>
<dbReference type="SUPFAM" id="SSF47729">
    <property type="entry name" value="IHF-like DNA-binding proteins"/>
    <property type="match status" value="1"/>
</dbReference>
<gene>
    <name evidence="5" type="ORF">H6G97_33635</name>
</gene>
<name>A0ABR8DXZ9_9NOSO</name>
<keyword evidence="2 5" id="KW-0238">DNA-binding</keyword>
<sequence>MNKGELVDAVAAKTNITKKQADQVISAFLEVVTEAVANGEKITLVGFGSFERRERSEREGRNPKTNEPMTIPATIVPAFSAGKLFKEKVAP</sequence>
<proteinExistence type="inferred from homology"/>